<name>B4QKK3_DROSI</name>
<keyword evidence="3" id="KW-1185">Reference proteome</keyword>
<proteinExistence type="predicted"/>
<evidence type="ECO:0000256" key="1">
    <source>
        <dbReference type="SAM" id="SignalP"/>
    </source>
</evidence>
<dbReference type="EMBL" id="CM000363">
    <property type="protein sequence ID" value="EDX10514.1"/>
    <property type="molecule type" value="Genomic_DNA"/>
</dbReference>
<feature type="signal peptide" evidence="1">
    <location>
        <begin position="1"/>
        <end position="38"/>
    </location>
</feature>
<feature type="chain" id="PRO_5002823950" evidence="1">
    <location>
        <begin position="39"/>
        <end position="589"/>
    </location>
</feature>
<dbReference type="OrthoDB" id="6328618at2759"/>
<dbReference type="STRING" id="7240.B4QKK3"/>
<dbReference type="PANTHER" id="PTHR21177:SF7">
    <property type="entry name" value="GH11627P"/>
    <property type="match status" value="1"/>
</dbReference>
<sequence length="589" mass="64481">MRRRKVLICWAALQAGSSILTCLLLLLTTGQNPQQVAAGIVPPPWSDPAQNPCASMSGGWQLLYWAPLKKCFKIFTLGYPCPATMELSPTAVSAKRKDAPAAECRCPPGTALSPLHENVCYKLYERGPCQPEEYFQPVPDQVRRTATGNRWGTCKRPLHCPEDMLFWPRDNKCYARHGKGPCSRGKLLVRNEEGLAECRCEDVGELATFYYPAEESCYEHYTKGPCSTPGHIFLPGGRCDCQRHLPHYHAPHQMCYELDTPGPCPPGHIFRIPDEVQETTGSTLQLLPRAQCQCKEGYVPWSDGICYRLYTRGPCGPNEFLVNGTSCVRNFCGKNRLYFPAEDSCYRIGSQGPCALHQVVIFDFTARPSIDGISYNGMCGCSGVLTNLDQQCTGEGADKEQNICESTPGMVEINGQCHKLYSRGPCGAGQWLEPLKSQATNGTSILVHASRAKPSIDGISYNGMCGCSGVLTNLDQQCTGEGADKEQNICESTPGMVEINGQCHKLYSRGPCGAGQWLEPLKSQATNGTSILVHASRAKCVCRPGYTPSESDQRGMSNCSAPSVSLARYLTNERLNSKFLNDLHLGGTT</sequence>
<evidence type="ECO:0000313" key="2">
    <source>
        <dbReference type="EMBL" id="EDX10514.1"/>
    </source>
</evidence>
<reference evidence="2 3" key="1">
    <citation type="journal article" date="2007" name="Nature">
        <title>Evolution of genes and genomes on the Drosophila phylogeny.</title>
        <authorList>
            <consortium name="Drosophila 12 Genomes Consortium"/>
            <person name="Clark A.G."/>
            <person name="Eisen M.B."/>
            <person name="Smith D.R."/>
            <person name="Bergman C.M."/>
            <person name="Oliver B."/>
            <person name="Markow T.A."/>
            <person name="Kaufman T.C."/>
            <person name="Kellis M."/>
            <person name="Gelbart W."/>
            <person name="Iyer V.N."/>
            <person name="Pollard D.A."/>
            <person name="Sackton T.B."/>
            <person name="Larracuente A.M."/>
            <person name="Singh N.D."/>
            <person name="Abad J.P."/>
            <person name="Abt D.N."/>
            <person name="Adryan B."/>
            <person name="Aguade M."/>
            <person name="Akashi H."/>
            <person name="Anderson W.W."/>
            <person name="Aquadro C.F."/>
            <person name="Ardell D.H."/>
            <person name="Arguello R."/>
            <person name="Artieri C.G."/>
            <person name="Barbash D.A."/>
            <person name="Barker D."/>
            <person name="Barsanti P."/>
            <person name="Batterham P."/>
            <person name="Batzoglou S."/>
            <person name="Begun D."/>
            <person name="Bhutkar A."/>
            <person name="Blanco E."/>
            <person name="Bosak S.A."/>
            <person name="Bradley R.K."/>
            <person name="Brand A.D."/>
            <person name="Brent M.R."/>
            <person name="Brooks A.N."/>
            <person name="Brown R.H."/>
            <person name="Butlin R.K."/>
            <person name="Caggese C."/>
            <person name="Calvi B.R."/>
            <person name="Bernardo de Carvalho A."/>
            <person name="Caspi A."/>
            <person name="Castrezana S."/>
            <person name="Celniker S.E."/>
            <person name="Chang J.L."/>
            <person name="Chapple C."/>
            <person name="Chatterji S."/>
            <person name="Chinwalla A."/>
            <person name="Civetta A."/>
            <person name="Clifton S.W."/>
            <person name="Comeron J.M."/>
            <person name="Costello J.C."/>
            <person name="Coyne J.A."/>
            <person name="Daub J."/>
            <person name="David R.G."/>
            <person name="Delcher A.L."/>
            <person name="Delehaunty K."/>
            <person name="Do C.B."/>
            <person name="Ebling H."/>
            <person name="Edwards K."/>
            <person name="Eickbush T."/>
            <person name="Evans J.D."/>
            <person name="Filipski A."/>
            <person name="Findeiss S."/>
            <person name="Freyhult E."/>
            <person name="Fulton L."/>
            <person name="Fulton R."/>
            <person name="Garcia A.C."/>
            <person name="Gardiner A."/>
            <person name="Garfield D.A."/>
            <person name="Garvin B.E."/>
            <person name="Gibson G."/>
            <person name="Gilbert D."/>
            <person name="Gnerre S."/>
            <person name="Godfrey J."/>
            <person name="Good R."/>
            <person name="Gotea V."/>
            <person name="Gravely B."/>
            <person name="Greenberg A.J."/>
            <person name="Griffiths-Jones S."/>
            <person name="Gross S."/>
            <person name="Guigo R."/>
            <person name="Gustafson E.A."/>
            <person name="Haerty W."/>
            <person name="Hahn M.W."/>
            <person name="Halligan D.L."/>
            <person name="Halpern A.L."/>
            <person name="Halter G.M."/>
            <person name="Han M.V."/>
            <person name="Heger A."/>
            <person name="Hillier L."/>
            <person name="Hinrichs A.S."/>
            <person name="Holmes I."/>
            <person name="Hoskins R.A."/>
            <person name="Hubisz M.J."/>
            <person name="Hultmark D."/>
            <person name="Huntley M.A."/>
            <person name="Jaffe D.B."/>
            <person name="Jagadeeshan S."/>
            <person name="Jeck W.R."/>
            <person name="Johnson J."/>
            <person name="Jones C.D."/>
            <person name="Jordan W.C."/>
            <person name="Karpen G.H."/>
            <person name="Kataoka E."/>
            <person name="Keightley P.D."/>
            <person name="Kheradpour P."/>
            <person name="Kirkness E.F."/>
            <person name="Koerich L.B."/>
            <person name="Kristiansen K."/>
            <person name="Kudrna D."/>
            <person name="Kulathinal R.J."/>
            <person name="Kumar S."/>
            <person name="Kwok R."/>
            <person name="Lander E."/>
            <person name="Langley C.H."/>
            <person name="Lapoint R."/>
            <person name="Lazzaro B.P."/>
            <person name="Lee S.J."/>
            <person name="Levesque L."/>
            <person name="Li R."/>
            <person name="Lin C.F."/>
            <person name="Lin M.F."/>
            <person name="Lindblad-Toh K."/>
            <person name="Llopart A."/>
            <person name="Long M."/>
            <person name="Low L."/>
            <person name="Lozovsky E."/>
            <person name="Lu J."/>
            <person name="Luo M."/>
            <person name="Machado C.A."/>
            <person name="Makalowski W."/>
            <person name="Marzo M."/>
            <person name="Matsuda M."/>
            <person name="Matzkin L."/>
            <person name="McAllister B."/>
            <person name="McBride C.S."/>
            <person name="McKernan B."/>
            <person name="McKernan K."/>
            <person name="Mendez-Lago M."/>
            <person name="Minx P."/>
            <person name="Mollenhauer M.U."/>
            <person name="Montooth K."/>
            <person name="Mount S.M."/>
            <person name="Mu X."/>
            <person name="Myers E."/>
            <person name="Negre B."/>
            <person name="Newfeld S."/>
            <person name="Nielsen R."/>
            <person name="Noor M.A."/>
            <person name="O'Grady P."/>
            <person name="Pachter L."/>
            <person name="Papaceit M."/>
            <person name="Parisi M.J."/>
            <person name="Parisi M."/>
            <person name="Parts L."/>
            <person name="Pedersen J.S."/>
            <person name="Pesole G."/>
            <person name="Phillippy A.M."/>
            <person name="Ponting C.P."/>
            <person name="Pop M."/>
            <person name="Porcelli D."/>
            <person name="Powell J.R."/>
            <person name="Prohaska S."/>
            <person name="Pruitt K."/>
            <person name="Puig M."/>
            <person name="Quesneville H."/>
            <person name="Ram K.R."/>
            <person name="Rand D."/>
            <person name="Rasmussen M.D."/>
            <person name="Reed L.K."/>
            <person name="Reenan R."/>
            <person name="Reily A."/>
            <person name="Remington K.A."/>
            <person name="Rieger T.T."/>
            <person name="Ritchie M.G."/>
            <person name="Robin C."/>
            <person name="Rogers Y.H."/>
            <person name="Rohde C."/>
            <person name="Rozas J."/>
            <person name="Rubenfield M.J."/>
            <person name="Ruiz A."/>
            <person name="Russo S."/>
            <person name="Salzberg S.L."/>
            <person name="Sanchez-Gracia A."/>
            <person name="Saranga D.J."/>
            <person name="Sato H."/>
            <person name="Schaeffer S.W."/>
            <person name="Schatz M.C."/>
            <person name="Schlenke T."/>
            <person name="Schwartz R."/>
            <person name="Segarra C."/>
            <person name="Singh R.S."/>
            <person name="Sirot L."/>
            <person name="Sirota M."/>
            <person name="Sisneros N.B."/>
            <person name="Smith C.D."/>
            <person name="Smith T.F."/>
            <person name="Spieth J."/>
            <person name="Stage D.E."/>
            <person name="Stark A."/>
            <person name="Stephan W."/>
            <person name="Strausberg R.L."/>
            <person name="Strempel S."/>
            <person name="Sturgill D."/>
            <person name="Sutton G."/>
            <person name="Sutton G.G."/>
            <person name="Tao W."/>
            <person name="Teichmann S."/>
            <person name="Tobari Y.N."/>
            <person name="Tomimura Y."/>
            <person name="Tsolas J.M."/>
            <person name="Valente V.L."/>
            <person name="Venter E."/>
            <person name="Venter J.C."/>
            <person name="Vicario S."/>
            <person name="Vieira F.G."/>
            <person name="Vilella A.J."/>
            <person name="Villasante A."/>
            <person name="Walenz B."/>
            <person name="Wang J."/>
            <person name="Wasserman M."/>
            <person name="Watts T."/>
            <person name="Wilson D."/>
            <person name="Wilson R.K."/>
            <person name="Wing R.A."/>
            <person name="Wolfner M.F."/>
            <person name="Wong A."/>
            <person name="Wong G.K."/>
            <person name="Wu C.I."/>
            <person name="Wu G."/>
            <person name="Yamamoto D."/>
            <person name="Yang H.P."/>
            <person name="Yang S.P."/>
            <person name="Yorke J.A."/>
            <person name="Yoshida K."/>
            <person name="Zdobnov E."/>
            <person name="Zhang P."/>
            <person name="Zhang Y."/>
            <person name="Zimin A.V."/>
            <person name="Baldwin J."/>
            <person name="Abdouelleil A."/>
            <person name="Abdulkadir J."/>
            <person name="Abebe A."/>
            <person name="Abera B."/>
            <person name="Abreu J."/>
            <person name="Acer S.C."/>
            <person name="Aftuck L."/>
            <person name="Alexander A."/>
            <person name="An P."/>
            <person name="Anderson E."/>
            <person name="Anderson S."/>
            <person name="Arachi H."/>
            <person name="Azer M."/>
            <person name="Bachantsang P."/>
            <person name="Barry A."/>
            <person name="Bayul T."/>
            <person name="Berlin A."/>
            <person name="Bessette D."/>
            <person name="Bloom T."/>
            <person name="Blye J."/>
            <person name="Boguslavskiy L."/>
            <person name="Bonnet C."/>
            <person name="Boukhgalter B."/>
            <person name="Bourzgui I."/>
            <person name="Brown A."/>
            <person name="Cahill P."/>
            <person name="Channer S."/>
            <person name="Cheshatsang Y."/>
            <person name="Chuda L."/>
            <person name="Citroen M."/>
            <person name="Collymore A."/>
            <person name="Cooke P."/>
            <person name="Costello M."/>
            <person name="D'Aco K."/>
            <person name="Daza R."/>
            <person name="De Haan G."/>
            <person name="DeGray S."/>
            <person name="DeMaso C."/>
            <person name="Dhargay N."/>
            <person name="Dooley K."/>
            <person name="Dooley E."/>
            <person name="Doricent M."/>
            <person name="Dorje P."/>
            <person name="Dorjee K."/>
            <person name="Dupes A."/>
            <person name="Elong R."/>
            <person name="Falk J."/>
            <person name="Farina A."/>
            <person name="Faro S."/>
            <person name="Ferguson D."/>
            <person name="Fisher S."/>
            <person name="Foley C.D."/>
            <person name="Franke A."/>
            <person name="Friedrich D."/>
            <person name="Gadbois L."/>
            <person name="Gearin G."/>
            <person name="Gearin C.R."/>
            <person name="Giannoukos G."/>
            <person name="Goode T."/>
            <person name="Graham J."/>
            <person name="Grandbois E."/>
            <person name="Grewal S."/>
            <person name="Gyaltsen K."/>
            <person name="Hafez N."/>
            <person name="Hagos B."/>
            <person name="Hall J."/>
            <person name="Henson C."/>
            <person name="Hollinger A."/>
            <person name="Honan T."/>
            <person name="Huard M.D."/>
            <person name="Hughes L."/>
            <person name="Hurhula B."/>
            <person name="Husby M.E."/>
            <person name="Kamat A."/>
            <person name="Kanga B."/>
            <person name="Kashin S."/>
            <person name="Khazanovich D."/>
            <person name="Kisner P."/>
            <person name="Lance K."/>
            <person name="Lara M."/>
            <person name="Lee W."/>
            <person name="Lennon N."/>
            <person name="Letendre F."/>
            <person name="LeVine R."/>
            <person name="Lipovsky A."/>
            <person name="Liu X."/>
            <person name="Liu J."/>
            <person name="Liu S."/>
            <person name="Lokyitsang T."/>
            <person name="Lokyitsang Y."/>
            <person name="Lubonja R."/>
            <person name="Lui A."/>
            <person name="MacDonald P."/>
            <person name="Magnisalis V."/>
            <person name="Maru K."/>
            <person name="Matthews C."/>
            <person name="McCusker W."/>
            <person name="McDonough S."/>
            <person name="Mehta T."/>
            <person name="Meldrim J."/>
            <person name="Meneus L."/>
            <person name="Mihai O."/>
            <person name="Mihalev A."/>
            <person name="Mihova T."/>
            <person name="Mittelman R."/>
            <person name="Mlenga V."/>
            <person name="Montmayeur A."/>
            <person name="Mulrain L."/>
            <person name="Navidi A."/>
            <person name="Naylor J."/>
            <person name="Negash T."/>
            <person name="Nguyen T."/>
            <person name="Nguyen N."/>
            <person name="Nicol R."/>
            <person name="Norbu C."/>
            <person name="Norbu N."/>
            <person name="Novod N."/>
            <person name="O'Neill B."/>
            <person name="Osman S."/>
            <person name="Markiewicz E."/>
            <person name="Oyono O.L."/>
            <person name="Patti C."/>
            <person name="Phunkhang P."/>
            <person name="Pierre F."/>
            <person name="Priest M."/>
            <person name="Raghuraman S."/>
            <person name="Rege F."/>
            <person name="Reyes R."/>
            <person name="Rise C."/>
            <person name="Rogov P."/>
            <person name="Ross K."/>
            <person name="Ryan E."/>
            <person name="Settipalli S."/>
            <person name="Shea T."/>
            <person name="Sherpa N."/>
            <person name="Shi L."/>
            <person name="Shih D."/>
            <person name="Sparrow T."/>
            <person name="Spaulding J."/>
            <person name="Stalker J."/>
            <person name="Stange-Thomann N."/>
            <person name="Stavropoulos S."/>
            <person name="Stone C."/>
            <person name="Strader C."/>
            <person name="Tesfaye S."/>
            <person name="Thomson T."/>
            <person name="Thoulutsang Y."/>
            <person name="Thoulutsang D."/>
            <person name="Topham K."/>
            <person name="Topping I."/>
            <person name="Tsamla T."/>
            <person name="Vassiliev H."/>
            <person name="Vo A."/>
            <person name="Wangchuk T."/>
            <person name="Wangdi T."/>
            <person name="Weiand M."/>
            <person name="Wilkinson J."/>
            <person name="Wilson A."/>
            <person name="Yadav S."/>
            <person name="Young G."/>
            <person name="Yu Q."/>
            <person name="Zembek L."/>
            <person name="Zhong D."/>
            <person name="Zimmer A."/>
            <person name="Zwirko Z."/>
            <person name="Jaffe D.B."/>
            <person name="Alvarez P."/>
            <person name="Brockman W."/>
            <person name="Butler J."/>
            <person name="Chin C."/>
            <person name="Gnerre S."/>
            <person name="Grabherr M."/>
            <person name="Kleber M."/>
            <person name="Mauceli E."/>
            <person name="MacCallum I."/>
        </authorList>
    </citation>
    <scope>NUCLEOTIDE SEQUENCE [LARGE SCALE GENOMIC DNA]</scope>
    <source>
        <strain evidence="3">white501</strain>
    </source>
</reference>
<dbReference type="PhylomeDB" id="B4QKK3"/>
<dbReference type="Proteomes" id="UP000000304">
    <property type="component" value="Chromosome 3L"/>
</dbReference>
<dbReference type="PANTHER" id="PTHR21177">
    <property type="entry name" value="IP06524P-RELATED"/>
    <property type="match status" value="1"/>
</dbReference>
<organism evidence="2 3">
    <name type="scientific">Drosophila simulans</name>
    <name type="common">Fruit fly</name>
    <dbReference type="NCBI Taxonomy" id="7240"/>
    <lineage>
        <taxon>Eukaryota</taxon>
        <taxon>Metazoa</taxon>
        <taxon>Ecdysozoa</taxon>
        <taxon>Arthropoda</taxon>
        <taxon>Hexapoda</taxon>
        <taxon>Insecta</taxon>
        <taxon>Pterygota</taxon>
        <taxon>Neoptera</taxon>
        <taxon>Endopterygota</taxon>
        <taxon>Diptera</taxon>
        <taxon>Brachycera</taxon>
        <taxon>Muscomorpha</taxon>
        <taxon>Ephydroidea</taxon>
        <taxon>Drosophilidae</taxon>
        <taxon>Drosophila</taxon>
        <taxon>Sophophora</taxon>
    </lineage>
</organism>
<accession>B4QKK3</accession>
<keyword evidence="1" id="KW-0732">Signal</keyword>
<dbReference type="AlphaFoldDB" id="B4QKK3"/>
<protein>
    <submittedName>
        <fullName evidence="2">GD12576</fullName>
    </submittedName>
</protein>
<dbReference type="HOGENOM" id="CLU_033942_0_0_1"/>
<gene>
    <name evidence="2" type="primary">Dsim\GD12576</name>
    <name evidence="2" type="ORF">Dsim_GD12576</name>
</gene>
<evidence type="ECO:0000313" key="3">
    <source>
        <dbReference type="Proteomes" id="UP000000304"/>
    </source>
</evidence>